<dbReference type="RefSeq" id="WP_247346470.1">
    <property type="nucleotide sequence ID" value="NZ_CP095550.1"/>
</dbReference>
<organism evidence="1 2">
    <name type="scientific">Metabacillus endolithicus</name>
    <dbReference type="NCBI Taxonomy" id="1535204"/>
    <lineage>
        <taxon>Bacteria</taxon>
        <taxon>Bacillati</taxon>
        <taxon>Bacillota</taxon>
        <taxon>Bacilli</taxon>
        <taxon>Bacillales</taxon>
        <taxon>Bacillaceae</taxon>
        <taxon>Metabacillus</taxon>
    </lineage>
</organism>
<gene>
    <name evidence="1" type="ORF">ACFSKK_14730</name>
</gene>
<proteinExistence type="predicted"/>
<dbReference type="Proteomes" id="UP001597318">
    <property type="component" value="Unassembled WGS sequence"/>
</dbReference>
<evidence type="ECO:0000313" key="2">
    <source>
        <dbReference type="Proteomes" id="UP001597318"/>
    </source>
</evidence>
<name>A0ABW5C234_9BACI</name>
<accession>A0ABW5C234</accession>
<keyword evidence="2" id="KW-1185">Reference proteome</keyword>
<reference evidence="2" key="1">
    <citation type="journal article" date="2019" name="Int. J. Syst. Evol. Microbiol.">
        <title>The Global Catalogue of Microorganisms (GCM) 10K type strain sequencing project: providing services to taxonomists for standard genome sequencing and annotation.</title>
        <authorList>
            <consortium name="The Broad Institute Genomics Platform"/>
            <consortium name="The Broad Institute Genome Sequencing Center for Infectious Disease"/>
            <person name="Wu L."/>
            <person name="Ma J."/>
        </authorList>
    </citation>
    <scope>NUCLEOTIDE SEQUENCE [LARGE SCALE GENOMIC DNA]</scope>
    <source>
        <strain evidence="2">CGMCC 1.15474</strain>
    </source>
</reference>
<protein>
    <submittedName>
        <fullName evidence="1">Uncharacterized protein</fullName>
    </submittedName>
</protein>
<dbReference type="EMBL" id="JBHUIK010000003">
    <property type="protein sequence ID" value="MFD2214943.1"/>
    <property type="molecule type" value="Genomic_DNA"/>
</dbReference>
<sequence>MEVIIYIIAGFVIYNLVKRSKKKAKGISRSRVAAGVGGAATAAFLHQLIEDQQLDQEMIDQLEQLNLQQMQEFALQNELLDQMDMQRMMDESMDPYLNPGIDVNIDEYYHGHDHGIDHSFNDHNHHQF</sequence>
<comment type="caution">
    <text evidence="1">The sequence shown here is derived from an EMBL/GenBank/DDBJ whole genome shotgun (WGS) entry which is preliminary data.</text>
</comment>
<evidence type="ECO:0000313" key="1">
    <source>
        <dbReference type="EMBL" id="MFD2214943.1"/>
    </source>
</evidence>